<accession>A0A550C2L3</accession>
<sequence>MFSGHQRSARSRQRSASSTSALLPSAHSHLQPPVFLRHHHHRHPTLYMHITASSPSRSGASFPVLTGPACEETISNGYLLDRPPPAHHNHVSLHHAPMSIRCSQRP</sequence>
<protein>
    <submittedName>
        <fullName evidence="2">Uncharacterized protein</fullName>
    </submittedName>
</protein>
<dbReference type="EMBL" id="VDMD01000031">
    <property type="protein sequence ID" value="TRM59045.1"/>
    <property type="molecule type" value="Genomic_DNA"/>
</dbReference>
<evidence type="ECO:0000313" key="2">
    <source>
        <dbReference type="EMBL" id="TRM59045.1"/>
    </source>
</evidence>
<comment type="caution">
    <text evidence="2">The sequence shown here is derived from an EMBL/GenBank/DDBJ whole genome shotgun (WGS) entry which is preliminary data.</text>
</comment>
<evidence type="ECO:0000256" key="1">
    <source>
        <dbReference type="SAM" id="MobiDB-lite"/>
    </source>
</evidence>
<evidence type="ECO:0000313" key="3">
    <source>
        <dbReference type="Proteomes" id="UP000320762"/>
    </source>
</evidence>
<keyword evidence="3" id="KW-1185">Reference proteome</keyword>
<proteinExistence type="predicted"/>
<gene>
    <name evidence="2" type="ORF">BD626DRAFT_509584</name>
</gene>
<organism evidence="2 3">
    <name type="scientific">Schizophyllum amplum</name>
    <dbReference type="NCBI Taxonomy" id="97359"/>
    <lineage>
        <taxon>Eukaryota</taxon>
        <taxon>Fungi</taxon>
        <taxon>Dikarya</taxon>
        <taxon>Basidiomycota</taxon>
        <taxon>Agaricomycotina</taxon>
        <taxon>Agaricomycetes</taxon>
        <taxon>Agaricomycetidae</taxon>
        <taxon>Agaricales</taxon>
        <taxon>Schizophyllaceae</taxon>
        <taxon>Schizophyllum</taxon>
    </lineage>
</organism>
<dbReference type="AlphaFoldDB" id="A0A550C2L3"/>
<feature type="compositionally biased region" description="Low complexity" evidence="1">
    <location>
        <begin position="14"/>
        <end position="30"/>
    </location>
</feature>
<dbReference type="Proteomes" id="UP000320762">
    <property type="component" value="Unassembled WGS sequence"/>
</dbReference>
<feature type="region of interest" description="Disordered" evidence="1">
    <location>
        <begin position="1"/>
        <end position="34"/>
    </location>
</feature>
<name>A0A550C2L3_9AGAR</name>
<reference evidence="2 3" key="1">
    <citation type="journal article" date="2019" name="New Phytol.">
        <title>Comparative genomics reveals unique wood-decay strategies and fruiting body development in the Schizophyllaceae.</title>
        <authorList>
            <person name="Almasi E."/>
            <person name="Sahu N."/>
            <person name="Krizsan K."/>
            <person name="Balint B."/>
            <person name="Kovacs G.M."/>
            <person name="Kiss B."/>
            <person name="Cseklye J."/>
            <person name="Drula E."/>
            <person name="Henrissat B."/>
            <person name="Nagy I."/>
            <person name="Chovatia M."/>
            <person name="Adam C."/>
            <person name="LaButti K."/>
            <person name="Lipzen A."/>
            <person name="Riley R."/>
            <person name="Grigoriev I.V."/>
            <person name="Nagy L.G."/>
        </authorList>
    </citation>
    <scope>NUCLEOTIDE SEQUENCE [LARGE SCALE GENOMIC DNA]</scope>
    <source>
        <strain evidence="2 3">NL-1724</strain>
    </source>
</reference>